<dbReference type="Proteomes" id="UP001500064">
    <property type="component" value="Unassembled WGS sequence"/>
</dbReference>
<gene>
    <name evidence="1" type="ORF">GCM10009733_006360</name>
</gene>
<evidence type="ECO:0000313" key="2">
    <source>
        <dbReference type="Proteomes" id="UP001500064"/>
    </source>
</evidence>
<sequence>MTVTDRPTWETLPQFVREAVEERLGTVVKSECVHSRRPGLAARIYATEEDAFLKAVPLKFADHILEPFRRERQAASFLPWPGAPAPWLAWRREVGDWLILAFELINDRARYVNLRPDDQDVPIVVGAVERLSWQPCREGWKGIIPSAREHVHALMDTARSLLDQPPVALTDPQLYSRAVDRLSVDRLAAGVPTLVHGDLCRKNILYKESCA</sequence>
<evidence type="ECO:0000313" key="1">
    <source>
        <dbReference type="EMBL" id="GAA1613030.1"/>
    </source>
</evidence>
<protein>
    <recommendedName>
        <fullName evidence="3">Aminoglycoside phosphotransferase domain-containing protein</fullName>
    </recommendedName>
</protein>
<comment type="caution">
    <text evidence="1">The sequence shown here is derived from an EMBL/GenBank/DDBJ whole genome shotgun (WGS) entry which is preliminary data.</text>
</comment>
<keyword evidence="2" id="KW-1185">Reference proteome</keyword>
<organism evidence="1 2">
    <name type="scientific">Nonomuraea maheshkhaliensis</name>
    <dbReference type="NCBI Taxonomy" id="419590"/>
    <lineage>
        <taxon>Bacteria</taxon>
        <taxon>Bacillati</taxon>
        <taxon>Actinomycetota</taxon>
        <taxon>Actinomycetes</taxon>
        <taxon>Streptosporangiales</taxon>
        <taxon>Streptosporangiaceae</taxon>
        <taxon>Nonomuraea</taxon>
    </lineage>
</organism>
<reference evidence="1 2" key="1">
    <citation type="journal article" date="2019" name="Int. J. Syst. Evol. Microbiol.">
        <title>The Global Catalogue of Microorganisms (GCM) 10K type strain sequencing project: providing services to taxonomists for standard genome sequencing and annotation.</title>
        <authorList>
            <consortium name="The Broad Institute Genomics Platform"/>
            <consortium name="The Broad Institute Genome Sequencing Center for Infectious Disease"/>
            <person name="Wu L."/>
            <person name="Ma J."/>
        </authorList>
    </citation>
    <scope>NUCLEOTIDE SEQUENCE [LARGE SCALE GENOMIC DNA]</scope>
    <source>
        <strain evidence="1 2">JCM 13929</strain>
    </source>
</reference>
<dbReference type="EMBL" id="BAAAMU010000003">
    <property type="protein sequence ID" value="GAA1613030.1"/>
    <property type="molecule type" value="Genomic_DNA"/>
</dbReference>
<proteinExistence type="predicted"/>
<dbReference type="RefSeq" id="WP_346101331.1">
    <property type="nucleotide sequence ID" value="NZ_BAAAMU010000003.1"/>
</dbReference>
<dbReference type="SUPFAM" id="SSF56112">
    <property type="entry name" value="Protein kinase-like (PK-like)"/>
    <property type="match status" value="1"/>
</dbReference>
<dbReference type="InterPro" id="IPR011009">
    <property type="entry name" value="Kinase-like_dom_sf"/>
</dbReference>
<evidence type="ECO:0008006" key="3">
    <source>
        <dbReference type="Google" id="ProtNLM"/>
    </source>
</evidence>
<name>A0ABN2ENV3_9ACTN</name>
<accession>A0ABN2ENV3</accession>